<dbReference type="Proteomes" id="UP001060215">
    <property type="component" value="Chromosome 15"/>
</dbReference>
<accession>A0ACC0FDZ9</accession>
<evidence type="ECO:0000313" key="1">
    <source>
        <dbReference type="EMBL" id="KAI7986332.1"/>
    </source>
</evidence>
<comment type="caution">
    <text evidence="1">The sequence shown here is derived from an EMBL/GenBank/DDBJ whole genome shotgun (WGS) entry which is preliminary data.</text>
</comment>
<reference evidence="1 2" key="1">
    <citation type="journal article" date="2022" name="Plant J.">
        <title>Chromosome-level genome of Camellia lanceoleosa provides a valuable resource for understanding genome evolution and self-incompatibility.</title>
        <authorList>
            <person name="Gong W."/>
            <person name="Xiao S."/>
            <person name="Wang L."/>
            <person name="Liao Z."/>
            <person name="Chang Y."/>
            <person name="Mo W."/>
            <person name="Hu G."/>
            <person name="Li W."/>
            <person name="Zhao G."/>
            <person name="Zhu H."/>
            <person name="Hu X."/>
            <person name="Ji K."/>
            <person name="Xiang X."/>
            <person name="Song Q."/>
            <person name="Yuan D."/>
            <person name="Jin S."/>
            <person name="Zhang L."/>
        </authorList>
    </citation>
    <scope>NUCLEOTIDE SEQUENCE [LARGE SCALE GENOMIC DNA]</scope>
    <source>
        <strain evidence="1">SQ_2022a</strain>
    </source>
</reference>
<keyword evidence="2" id="KW-1185">Reference proteome</keyword>
<sequence length="229" mass="26418">MEELKYGEKTFYFTPRQSKHGHGKKLNRCANGGQGHWKMTSKPTQFKDVNGAMLGKKNTLVYFIKNNNGKDFKTNYIMHEYVLDDSQIDPTKYHKINNVVLCSIYLRESAEEKKEAQTRKASQQTTRDSNEEDVQQPQPPLMLKGKRSRAEEEREPEPEPQPQKQPQPQAYYQNKSQQPALIENNASNEFATSMFSPPTDQLPMSSVRKERNGLEMPLNLPTDLIPNQQ</sequence>
<proteinExistence type="predicted"/>
<gene>
    <name evidence="1" type="ORF">LOK49_LG14G01422</name>
</gene>
<name>A0ACC0FDZ9_9ERIC</name>
<evidence type="ECO:0000313" key="2">
    <source>
        <dbReference type="Proteomes" id="UP001060215"/>
    </source>
</evidence>
<organism evidence="1 2">
    <name type="scientific">Camellia lanceoleosa</name>
    <dbReference type="NCBI Taxonomy" id="1840588"/>
    <lineage>
        <taxon>Eukaryota</taxon>
        <taxon>Viridiplantae</taxon>
        <taxon>Streptophyta</taxon>
        <taxon>Embryophyta</taxon>
        <taxon>Tracheophyta</taxon>
        <taxon>Spermatophyta</taxon>
        <taxon>Magnoliopsida</taxon>
        <taxon>eudicotyledons</taxon>
        <taxon>Gunneridae</taxon>
        <taxon>Pentapetalae</taxon>
        <taxon>asterids</taxon>
        <taxon>Ericales</taxon>
        <taxon>Theaceae</taxon>
        <taxon>Camellia</taxon>
    </lineage>
</organism>
<dbReference type="EMBL" id="CM045772">
    <property type="protein sequence ID" value="KAI7986332.1"/>
    <property type="molecule type" value="Genomic_DNA"/>
</dbReference>
<protein>
    <submittedName>
        <fullName evidence="1">NAC domain-containing protein 2</fullName>
    </submittedName>
</protein>